<evidence type="ECO:0000313" key="2">
    <source>
        <dbReference type="EMBL" id="MCO5781435.1"/>
    </source>
</evidence>
<reference evidence="2" key="1">
    <citation type="submission" date="2021-11" db="EMBL/GenBank/DDBJ databases">
        <title>Citrobacter meridianamericanus sp. nov. isolated from soil.</title>
        <authorList>
            <person name="Furlan J.P.R."/>
            <person name="Stehling E.G."/>
        </authorList>
    </citation>
    <scope>NUCLEOTIDE SEQUENCE</scope>
    <source>
        <strain evidence="2">BR102</strain>
    </source>
</reference>
<dbReference type="SUPFAM" id="SSF49401">
    <property type="entry name" value="Bacterial adhesins"/>
    <property type="match status" value="1"/>
</dbReference>
<sequence>MIKSLVYIFFVVVTLVTPPVSASFFYGKPGDAGCGSTSGIACVKSGPANNYVTAVPHVFDVVMNGNPAVWAKSSVIRIALGVRQSSVGTNTYTDSNKYIWLTAYHDLSKSAGGFKTMKWVNIDQTDPGYLAQGIAYYYPQLGSTITTGVGNVYCVGLFYDTGIGNPTGISGLVEGFGCKSDMGGSESKPPIEKCVATSTLNIDFGEVDRAGITNTGAYEKSVKLSINCSGVSVLPVHTFQAKLSGTGVTWAGGQLKTSNPALGVKFNIAGKDVNANSSPFDLGSTSGGALNVTVKAALAKNPSVITRDIATGSFNANATLIIEEK</sequence>
<organism evidence="2 3">
    <name type="scientific">Citrobacter meridianamericanus</name>
    <dbReference type="NCBI Taxonomy" id="2894201"/>
    <lineage>
        <taxon>Bacteria</taxon>
        <taxon>Pseudomonadati</taxon>
        <taxon>Pseudomonadota</taxon>
        <taxon>Gammaproteobacteria</taxon>
        <taxon>Enterobacterales</taxon>
        <taxon>Enterobacteriaceae</taxon>
        <taxon>Citrobacter</taxon>
    </lineage>
</organism>
<feature type="domain" description="Fimbrial-type adhesion" evidence="1">
    <location>
        <begin position="194"/>
        <end position="322"/>
    </location>
</feature>
<evidence type="ECO:0000313" key="3">
    <source>
        <dbReference type="Proteomes" id="UP001139290"/>
    </source>
</evidence>
<dbReference type="InterPro" id="IPR000259">
    <property type="entry name" value="Adhesion_dom_fimbrial"/>
</dbReference>
<dbReference type="RefSeq" id="WP_252838122.1">
    <property type="nucleotide sequence ID" value="NZ_JAJJVQ010000002.1"/>
</dbReference>
<dbReference type="Proteomes" id="UP001139290">
    <property type="component" value="Unassembled WGS sequence"/>
</dbReference>
<accession>A0ABT1B6E8</accession>
<name>A0ABT1B6E8_9ENTR</name>
<keyword evidence="3" id="KW-1185">Reference proteome</keyword>
<evidence type="ECO:0000259" key="1">
    <source>
        <dbReference type="Pfam" id="PF00419"/>
    </source>
</evidence>
<comment type="caution">
    <text evidence="2">The sequence shown here is derived from an EMBL/GenBank/DDBJ whole genome shotgun (WGS) entry which is preliminary data.</text>
</comment>
<dbReference type="Pfam" id="PF00419">
    <property type="entry name" value="Fimbrial"/>
    <property type="match status" value="1"/>
</dbReference>
<dbReference type="Gene3D" id="2.60.40.1090">
    <property type="entry name" value="Fimbrial-type adhesion domain"/>
    <property type="match status" value="1"/>
</dbReference>
<dbReference type="EMBL" id="JAJJVQ010000002">
    <property type="protein sequence ID" value="MCO5781435.1"/>
    <property type="molecule type" value="Genomic_DNA"/>
</dbReference>
<proteinExistence type="predicted"/>
<protein>
    <submittedName>
        <fullName evidence="2">Fimbrial protein</fullName>
    </submittedName>
</protein>
<gene>
    <name evidence="2" type="ORF">LOD26_08845</name>
</gene>
<dbReference type="InterPro" id="IPR008966">
    <property type="entry name" value="Adhesion_dom_sf"/>
</dbReference>
<dbReference type="InterPro" id="IPR036937">
    <property type="entry name" value="Adhesion_dom_fimbrial_sf"/>
</dbReference>